<dbReference type="AlphaFoldDB" id="A0A2N1J8M6"/>
<comment type="similarity">
    <text evidence="1">Belongs to the NAD kinase family.</text>
</comment>
<evidence type="ECO:0000256" key="3">
    <source>
        <dbReference type="ARBA" id="ARBA00022741"/>
    </source>
</evidence>
<evidence type="ECO:0000256" key="2">
    <source>
        <dbReference type="ARBA" id="ARBA00022679"/>
    </source>
</evidence>
<dbReference type="HAMAP" id="MF_00361">
    <property type="entry name" value="NAD_kinase"/>
    <property type="match status" value="1"/>
</dbReference>
<dbReference type="PANTHER" id="PTHR20275:SF26">
    <property type="entry name" value="NADH KINASE POS5, MITOCHONDRIAL"/>
    <property type="match status" value="1"/>
</dbReference>
<dbReference type="InterPro" id="IPR002504">
    <property type="entry name" value="NADK"/>
</dbReference>
<dbReference type="InterPro" id="IPR017437">
    <property type="entry name" value="ATP-NAD_kinase_PpnK-typ_C"/>
</dbReference>
<dbReference type="PANTHER" id="PTHR20275">
    <property type="entry name" value="NAD KINASE"/>
    <property type="match status" value="1"/>
</dbReference>
<gene>
    <name evidence="8" type="primary">POS5</name>
    <name evidence="8" type="ORF">MVES_003315</name>
</gene>
<dbReference type="Gene3D" id="2.60.200.30">
    <property type="entry name" value="Probable inorganic polyphosphate/atp-NAD kinase, domain 2"/>
    <property type="match status" value="1"/>
</dbReference>
<keyword evidence="5" id="KW-0067">ATP-binding</keyword>
<keyword evidence="7" id="KW-0520">NAD</keyword>
<dbReference type="FunFam" id="2.60.200.30:FF:000009">
    <property type="entry name" value="Poly(P)/ATP NAD kinase"/>
    <property type="match status" value="1"/>
</dbReference>
<dbReference type="RefSeq" id="XP_056064545.1">
    <property type="nucleotide sequence ID" value="XM_056208570.1"/>
</dbReference>
<keyword evidence="9" id="KW-1185">Reference proteome</keyword>
<dbReference type="GO" id="GO:0019674">
    <property type="term" value="P:NAD+ metabolic process"/>
    <property type="evidence" value="ECO:0007669"/>
    <property type="project" value="InterPro"/>
</dbReference>
<protein>
    <submittedName>
        <fullName evidence="8">Pos5p</fullName>
    </submittedName>
</protein>
<dbReference type="STRING" id="2020962.A0A2N1J8M6"/>
<evidence type="ECO:0000313" key="8">
    <source>
        <dbReference type="EMBL" id="PKI82920.1"/>
    </source>
</evidence>
<evidence type="ECO:0000256" key="6">
    <source>
        <dbReference type="ARBA" id="ARBA00022857"/>
    </source>
</evidence>
<dbReference type="Pfam" id="PF20143">
    <property type="entry name" value="NAD_kinase_C"/>
    <property type="match status" value="1"/>
</dbReference>
<dbReference type="InterPro" id="IPR017438">
    <property type="entry name" value="ATP-NAD_kinase_N"/>
</dbReference>
<sequence>MFRRWRISAPCHLHTYVRNSSQLAALPAKAPFQLQPRNGASSLSGAVTSITAPRLAAHGGAHTFQWDAPPRNVLLVKKLNDANVTSSFDSVIRHLQGSYPQLNIVVDEHVWDQIKDRHEKIVPFRIGDRHMLGDKIDFVITLGGDGSILYVSSLFDQNAVPPVLSFSMGTLGFLLPYNIESFPAALKDVLESKFTLMLRMRMSVSLWGETPGECLSFAGEQYCRELHFMNELVLHRGNEPHMTTIDAYVNGEHLTQAIADGLIVSTPTGSTAYALSAGGPIIHPSAATMMLTPICPRSLSFRAVVFPSDSSIQMFVAPRSRSSAEVSVDGRAVHRLAPYQSAHVGMSSFPIPCIQFPPAESAMRRCGSASPVVADEWVHDINTLLKFNASFRPRIAARLTAHDAEEESYTSQARAILKHAHKRRGRRT</sequence>
<dbReference type="GO" id="GO:0005524">
    <property type="term" value="F:ATP binding"/>
    <property type="evidence" value="ECO:0007669"/>
    <property type="project" value="UniProtKB-KW"/>
</dbReference>
<proteinExistence type="inferred from homology"/>
<dbReference type="Gene3D" id="3.40.50.10330">
    <property type="entry name" value="Probable inorganic polyphosphate/atp-NAD kinase, domain 1"/>
    <property type="match status" value="1"/>
</dbReference>
<evidence type="ECO:0000256" key="1">
    <source>
        <dbReference type="ARBA" id="ARBA00010995"/>
    </source>
</evidence>
<evidence type="ECO:0000313" key="9">
    <source>
        <dbReference type="Proteomes" id="UP000232875"/>
    </source>
</evidence>
<dbReference type="OrthoDB" id="24581at2759"/>
<keyword evidence="3" id="KW-0547">Nucleotide-binding</keyword>
<dbReference type="Pfam" id="PF01513">
    <property type="entry name" value="NAD_kinase"/>
    <property type="match status" value="1"/>
</dbReference>
<reference evidence="8 9" key="1">
    <citation type="submission" date="2017-10" db="EMBL/GenBank/DDBJ databases">
        <title>A novel species of cold-tolerant Malassezia isolated from bats.</title>
        <authorList>
            <person name="Lorch J.M."/>
            <person name="Palmer J.M."/>
            <person name="Vanderwolf K.J."/>
            <person name="Schmidt K.Z."/>
            <person name="Verant M.L."/>
            <person name="Weller T.J."/>
            <person name="Blehert D.S."/>
        </authorList>
    </citation>
    <scope>NUCLEOTIDE SEQUENCE [LARGE SCALE GENOMIC DNA]</scope>
    <source>
        <strain evidence="8 9">NWHC:44797-103</strain>
    </source>
</reference>
<dbReference type="Proteomes" id="UP000232875">
    <property type="component" value="Unassembled WGS sequence"/>
</dbReference>
<dbReference type="EMBL" id="KZ454993">
    <property type="protein sequence ID" value="PKI82920.1"/>
    <property type="molecule type" value="Genomic_DNA"/>
</dbReference>
<keyword evidence="2" id="KW-0808">Transferase</keyword>
<name>A0A2N1J8M6_9BASI</name>
<evidence type="ECO:0000256" key="4">
    <source>
        <dbReference type="ARBA" id="ARBA00022777"/>
    </source>
</evidence>
<evidence type="ECO:0000256" key="7">
    <source>
        <dbReference type="ARBA" id="ARBA00023027"/>
    </source>
</evidence>
<keyword evidence="6" id="KW-0521">NADP</keyword>
<accession>A0A2N1J8M6</accession>
<dbReference type="GeneID" id="80903267"/>
<organism evidence="8 9">
    <name type="scientific">Malassezia vespertilionis</name>
    <dbReference type="NCBI Taxonomy" id="2020962"/>
    <lineage>
        <taxon>Eukaryota</taxon>
        <taxon>Fungi</taxon>
        <taxon>Dikarya</taxon>
        <taxon>Basidiomycota</taxon>
        <taxon>Ustilaginomycotina</taxon>
        <taxon>Malasseziomycetes</taxon>
        <taxon>Malasseziales</taxon>
        <taxon>Malasseziaceae</taxon>
        <taxon>Malassezia</taxon>
    </lineage>
</organism>
<dbReference type="GO" id="GO:0003951">
    <property type="term" value="F:NAD+ kinase activity"/>
    <property type="evidence" value="ECO:0007669"/>
    <property type="project" value="InterPro"/>
</dbReference>
<evidence type="ECO:0000256" key="5">
    <source>
        <dbReference type="ARBA" id="ARBA00022840"/>
    </source>
</evidence>
<keyword evidence="4" id="KW-0418">Kinase</keyword>
<dbReference type="SUPFAM" id="SSF111331">
    <property type="entry name" value="NAD kinase/diacylglycerol kinase-like"/>
    <property type="match status" value="1"/>
</dbReference>
<dbReference type="InterPro" id="IPR016064">
    <property type="entry name" value="NAD/diacylglycerol_kinase_sf"/>
</dbReference>
<dbReference type="GO" id="GO:0006741">
    <property type="term" value="P:NADP+ biosynthetic process"/>
    <property type="evidence" value="ECO:0007669"/>
    <property type="project" value="InterPro"/>
</dbReference>